<evidence type="ECO:0000313" key="2">
    <source>
        <dbReference type="EMBL" id="MET6990838.1"/>
    </source>
</evidence>
<dbReference type="PANTHER" id="PTHR46825">
    <property type="entry name" value="D-ALANYL-D-ALANINE-CARBOXYPEPTIDASE/ENDOPEPTIDASE AMPH"/>
    <property type="match status" value="1"/>
</dbReference>
<comment type="caution">
    <text evidence="2">The sequence shown here is derived from an EMBL/GenBank/DDBJ whole genome shotgun (WGS) entry which is preliminary data.</text>
</comment>
<dbReference type="PROSITE" id="PS51257">
    <property type="entry name" value="PROKAR_LIPOPROTEIN"/>
    <property type="match status" value="1"/>
</dbReference>
<keyword evidence="3" id="KW-1185">Reference proteome</keyword>
<dbReference type="Gene3D" id="3.40.710.10">
    <property type="entry name" value="DD-peptidase/beta-lactamase superfamily"/>
    <property type="match status" value="1"/>
</dbReference>
<evidence type="ECO:0000313" key="3">
    <source>
        <dbReference type="Proteomes" id="UP001549799"/>
    </source>
</evidence>
<dbReference type="RefSeq" id="WP_354615239.1">
    <property type="nucleotide sequence ID" value="NZ_JBEXAE010000004.1"/>
</dbReference>
<sequence>MKQIILLILTLALAATGCQNEKQDSNATSLEVYADSLFQASIDSAQIAGASILVFQKDKMLLNKSYGYASLELAAPIPSNGIFDIGSVTKQFTAAAILKLVETGKLSLNDDFTKYLEFDTKGRKITIAQLLDHTSGLAQSPTGKDEFTQMTFDEFPHKLTVQLVEPKEFLHEPGEALIYNNVAFVFLGLIIEKVSGQPYEAYLKETFFDPLGMHSTSFGSNSKVVKNKVNGYNYDPNGLQQMDYLNYYIPYSAGSLVSSNEDLLIWTRALHNGKVLSEPMYQSMISPSKLNDGTPVSYAKGLVNFSNYGYKEISHGGAIAGFSSFVQYYPDDDLYIITLVNTIGPKKTGRFFGYEITWKLLDKKEYEQATLDIDTNAIQGIYTGQTRGGKDSDGKQAIEIKSIENGITRQVMGEEKIDTLKVYVGNNTWMDGNDKIIIENNKYRVDKIYNYYILKKDNK</sequence>
<protein>
    <submittedName>
        <fullName evidence="2">Serine hydrolase domain-containing protein</fullName>
        <ecNumber evidence="2">3.1.1.103</ecNumber>
    </submittedName>
</protein>
<dbReference type="SUPFAM" id="SSF56601">
    <property type="entry name" value="beta-lactamase/transpeptidase-like"/>
    <property type="match status" value="1"/>
</dbReference>
<reference evidence="2 3" key="1">
    <citation type="submission" date="2024-07" db="EMBL/GenBank/DDBJ databases">
        <title>The genome sequence of type strain Sediminicola arcticus GDMCC 1.2805.</title>
        <authorList>
            <person name="Liu Y."/>
        </authorList>
    </citation>
    <scope>NUCLEOTIDE SEQUENCE [LARGE SCALE GENOMIC DNA]</scope>
    <source>
        <strain evidence="2 3">GDMCC 1.2805</strain>
    </source>
</reference>
<name>A0ABV2SUK8_9FLAO</name>
<dbReference type="InterPro" id="IPR012338">
    <property type="entry name" value="Beta-lactam/transpept-like"/>
</dbReference>
<gene>
    <name evidence="2" type="ORF">ABXZ36_09285</name>
</gene>
<dbReference type="Proteomes" id="UP001549799">
    <property type="component" value="Unassembled WGS sequence"/>
</dbReference>
<dbReference type="EMBL" id="JBEXAE010000004">
    <property type="protein sequence ID" value="MET6990838.1"/>
    <property type="molecule type" value="Genomic_DNA"/>
</dbReference>
<dbReference type="InterPro" id="IPR050491">
    <property type="entry name" value="AmpC-like"/>
</dbReference>
<dbReference type="InterPro" id="IPR001466">
    <property type="entry name" value="Beta-lactam-related"/>
</dbReference>
<dbReference type="EC" id="3.1.1.103" evidence="2"/>
<proteinExistence type="predicted"/>
<feature type="domain" description="Beta-lactamase-related" evidence="1">
    <location>
        <begin position="35"/>
        <end position="345"/>
    </location>
</feature>
<evidence type="ECO:0000259" key="1">
    <source>
        <dbReference type="Pfam" id="PF00144"/>
    </source>
</evidence>
<organism evidence="2 3">
    <name type="scientific">Sediminicola arcticus</name>
    <dbReference type="NCBI Taxonomy" id="1574308"/>
    <lineage>
        <taxon>Bacteria</taxon>
        <taxon>Pseudomonadati</taxon>
        <taxon>Bacteroidota</taxon>
        <taxon>Flavobacteriia</taxon>
        <taxon>Flavobacteriales</taxon>
        <taxon>Flavobacteriaceae</taxon>
        <taxon>Sediminicola</taxon>
    </lineage>
</organism>
<dbReference type="GO" id="GO:0016787">
    <property type="term" value="F:hydrolase activity"/>
    <property type="evidence" value="ECO:0007669"/>
    <property type="project" value="UniProtKB-KW"/>
</dbReference>
<accession>A0ABV2SUK8</accession>
<dbReference type="PANTHER" id="PTHR46825:SF9">
    <property type="entry name" value="BETA-LACTAMASE-RELATED DOMAIN-CONTAINING PROTEIN"/>
    <property type="match status" value="1"/>
</dbReference>
<keyword evidence="2" id="KW-0378">Hydrolase</keyword>
<dbReference type="Pfam" id="PF00144">
    <property type="entry name" value="Beta-lactamase"/>
    <property type="match status" value="1"/>
</dbReference>